<evidence type="ECO:0000313" key="1">
    <source>
        <dbReference type="EMBL" id="CAI5443352.1"/>
    </source>
</evidence>
<evidence type="ECO:0000313" key="2">
    <source>
        <dbReference type="Proteomes" id="UP001152747"/>
    </source>
</evidence>
<evidence type="ECO:0008006" key="3">
    <source>
        <dbReference type="Google" id="ProtNLM"/>
    </source>
</evidence>
<protein>
    <recommendedName>
        <fullName evidence="3">F-box domain-containing protein</fullName>
    </recommendedName>
</protein>
<dbReference type="AlphaFoldDB" id="A0A9P1IHL5"/>
<comment type="caution">
    <text evidence="1">The sequence shown here is derived from an EMBL/GenBank/DDBJ whole genome shotgun (WGS) entry which is preliminary data.</text>
</comment>
<reference evidence="1" key="1">
    <citation type="submission" date="2022-11" db="EMBL/GenBank/DDBJ databases">
        <authorList>
            <person name="Kikuchi T."/>
        </authorList>
    </citation>
    <scope>NUCLEOTIDE SEQUENCE</scope>
    <source>
        <strain evidence="1">PS1010</strain>
    </source>
</reference>
<name>A0A9P1IHL5_9PELO</name>
<proteinExistence type="predicted"/>
<gene>
    <name evidence="1" type="ORF">CAMP_LOCUS5989</name>
</gene>
<organism evidence="1 2">
    <name type="scientific">Caenorhabditis angaria</name>
    <dbReference type="NCBI Taxonomy" id="860376"/>
    <lineage>
        <taxon>Eukaryota</taxon>
        <taxon>Metazoa</taxon>
        <taxon>Ecdysozoa</taxon>
        <taxon>Nematoda</taxon>
        <taxon>Chromadorea</taxon>
        <taxon>Rhabditida</taxon>
        <taxon>Rhabditina</taxon>
        <taxon>Rhabditomorpha</taxon>
        <taxon>Rhabditoidea</taxon>
        <taxon>Rhabditidae</taxon>
        <taxon>Peloderinae</taxon>
        <taxon>Caenorhabditis</taxon>
    </lineage>
</organism>
<dbReference type="EMBL" id="CANHGI010000002">
    <property type="protein sequence ID" value="CAI5443352.1"/>
    <property type="molecule type" value="Genomic_DNA"/>
</dbReference>
<accession>A0A9P1IHL5</accession>
<sequence>MGTCCSRKENSKEYSGGIGWFDLPYDMRRIIIDLMDLEAKARFFWCSRDCGEEVSQSRNYIRKIYMKRGEKNGEILIFVYGNGGKWMFRVKELEESTEVSWEMNEKIISIDKFENWKSIDVVLKYFNDVLKKNSRSLTDIEIYIYDFPYDRTNMNILKNRNLEKLSLRINKNDEIDPISCGFIDFATLSRFNTKIKIPKLKLVDFVKIKSSKLVVHRPRFFLDEFDAFLQNVLYDEALDDNLKLVEFKLFRISRRTIEFFLMPTIQQYITRCAVKYTELGVLDTFLFMGTSKYRLHSFKLKNNVLIYSNEKNPIGI</sequence>
<keyword evidence="2" id="KW-1185">Reference proteome</keyword>
<dbReference type="Proteomes" id="UP001152747">
    <property type="component" value="Unassembled WGS sequence"/>
</dbReference>